<proteinExistence type="inferred from homology"/>
<keyword evidence="3" id="KW-0808">Transferase</keyword>
<dbReference type="InterPro" id="IPR036868">
    <property type="entry name" value="TusA-like_sf"/>
</dbReference>
<dbReference type="AlphaFoldDB" id="A0A2S2CLX3"/>
<protein>
    <submittedName>
        <fullName evidence="3">Sulfurtransferase TusA family protein</fullName>
    </submittedName>
</protein>
<reference evidence="4" key="1">
    <citation type="submission" date="2018-05" db="EMBL/GenBank/DDBJ databases">
        <title>Azospirillum thermophila sp. nov., a novel isolated from hot spring.</title>
        <authorList>
            <person name="Zhao Z."/>
        </authorList>
    </citation>
    <scope>NUCLEOTIDE SEQUENCE [LARGE SCALE GENOMIC DNA]</scope>
    <source>
        <strain evidence="4">CFH 70021</strain>
    </source>
</reference>
<accession>A0A2S2CLX3</accession>
<dbReference type="Gene3D" id="3.30.110.40">
    <property type="entry name" value="TusA-like domain"/>
    <property type="match status" value="1"/>
</dbReference>
<evidence type="ECO:0000256" key="1">
    <source>
        <dbReference type="ARBA" id="ARBA00008984"/>
    </source>
</evidence>
<dbReference type="PANTHER" id="PTHR33279">
    <property type="entry name" value="SULFUR CARRIER PROTEIN YEDF-RELATED"/>
    <property type="match status" value="1"/>
</dbReference>
<dbReference type="OrthoDB" id="9797551at2"/>
<dbReference type="SUPFAM" id="SSF64307">
    <property type="entry name" value="SirA-like"/>
    <property type="match status" value="1"/>
</dbReference>
<dbReference type="GO" id="GO:0016740">
    <property type="term" value="F:transferase activity"/>
    <property type="evidence" value="ECO:0007669"/>
    <property type="project" value="UniProtKB-KW"/>
</dbReference>
<dbReference type="CDD" id="cd00291">
    <property type="entry name" value="SirA_YedF_YeeD"/>
    <property type="match status" value="1"/>
</dbReference>
<dbReference type="PANTHER" id="PTHR33279:SF6">
    <property type="entry name" value="SULFUR CARRIER PROTEIN YEDF-RELATED"/>
    <property type="match status" value="1"/>
</dbReference>
<evidence type="ECO:0000313" key="4">
    <source>
        <dbReference type="Proteomes" id="UP000245629"/>
    </source>
</evidence>
<dbReference type="EMBL" id="CP029352">
    <property type="protein sequence ID" value="AWK85429.1"/>
    <property type="molecule type" value="Genomic_DNA"/>
</dbReference>
<dbReference type="Proteomes" id="UP000245629">
    <property type="component" value="Chromosome 1"/>
</dbReference>
<evidence type="ECO:0000259" key="2">
    <source>
        <dbReference type="PROSITE" id="PS01148"/>
    </source>
</evidence>
<keyword evidence="4" id="KW-1185">Reference proteome</keyword>
<evidence type="ECO:0000313" key="3">
    <source>
        <dbReference type="EMBL" id="AWK85429.1"/>
    </source>
</evidence>
<comment type="similarity">
    <text evidence="1">Belongs to the sulfur carrier protein TusA family.</text>
</comment>
<dbReference type="InterPro" id="IPR001455">
    <property type="entry name" value="TusA-like"/>
</dbReference>
<gene>
    <name evidence="3" type="ORF">DEW08_03940</name>
</gene>
<name>A0A2S2CLX3_9PROT</name>
<organism evidence="3 4">
    <name type="scientific">Azospirillum thermophilum</name>
    <dbReference type="NCBI Taxonomy" id="2202148"/>
    <lineage>
        <taxon>Bacteria</taxon>
        <taxon>Pseudomonadati</taxon>
        <taxon>Pseudomonadota</taxon>
        <taxon>Alphaproteobacteria</taxon>
        <taxon>Rhodospirillales</taxon>
        <taxon>Azospirillaceae</taxon>
        <taxon>Azospirillum</taxon>
    </lineage>
</organism>
<dbReference type="KEGG" id="azz:DEW08_03940"/>
<dbReference type="Pfam" id="PF01206">
    <property type="entry name" value="TusA"/>
    <property type="match status" value="1"/>
</dbReference>
<dbReference type="PROSITE" id="PS01148">
    <property type="entry name" value="UPF0033"/>
    <property type="match status" value="1"/>
</dbReference>
<dbReference type="RefSeq" id="WP_109324636.1">
    <property type="nucleotide sequence ID" value="NZ_CP029352.1"/>
</dbReference>
<sequence length="75" mass="8240">MAEHYLDARGLQCPLPVLRARKALKTVEVGDRLTVEATDASAPKDFAAFCEATGNLLRSSEVTEGIYRFVIERTA</sequence>
<feature type="domain" description="UPF0033" evidence="2">
    <location>
        <begin position="6"/>
        <end position="30"/>
    </location>
</feature>